<dbReference type="HOGENOM" id="CLU_074563_1_0_4"/>
<dbReference type="EC" id="2.6.99.2" evidence="4 5"/>
<dbReference type="RefSeq" id="WP_022776514.1">
    <property type="nucleotide sequence ID" value="NC_022576.1"/>
</dbReference>
<protein>
    <recommendedName>
        <fullName evidence="4 5">Pyridoxine 5'-phosphate synthase</fullName>
        <shortName evidence="4">PNP synthase</shortName>
        <ecNumber evidence="4 5">2.6.99.2</ecNumber>
    </recommendedName>
</protein>
<proteinExistence type="inferred from homology"/>
<evidence type="ECO:0000256" key="3">
    <source>
        <dbReference type="ARBA" id="ARBA00023096"/>
    </source>
</evidence>
<dbReference type="Proteomes" id="UP000017184">
    <property type="component" value="Chromosome"/>
</dbReference>
<feature type="region of interest" description="Disordered" evidence="6">
    <location>
        <begin position="258"/>
        <end position="286"/>
    </location>
</feature>
<evidence type="ECO:0000256" key="4">
    <source>
        <dbReference type="HAMAP-Rule" id="MF_00279"/>
    </source>
</evidence>
<evidence type="ECO:0000256" key="1">
    <source>
        <dbReference type="ARBA" id="ARBA00022490"/>
    </source>
</evidence>
<feature type="site" description="Transition state stabilizer" evidence="4">
    <location>
        <position position="167"/>
    </location>
</feature>
<dbReference type="SUPFAM" id="SSF63892">
    <property type="entry name" value="Pyridoxine 5'-phosphate synthase"/>
    <property type="match status" value="1"/>
</dbReference>
<keyword evidence="3 4" id="KW-0664">Pyridoxine biosynthesis</keyword>
<dbReference type="PATRIC" id="fig|946483.4.peg.2548"/>
<comment type="subcellular location">
    <subcellularLocation>
        <location evidence="4">Cytoplasm</location>
    </subcellularLocation>
</comment>
<keyword evidence="2 4" id="KW-0808">Transferase</keyword>
<dbReference type="InterPro" id="IPR004569">
    <property type="entry name" value="PyrdxlP_synth_PdxJ"/>
</dbReference>
<dbReference type="GO" id="GO:0033856">
    <property type="term" value="F:pyridoxine 5'-phosphate synthase activity"/>
    <property type="evidence" value="ECO:0007669"/>
    <property type="project" value="UniProtKB-UniRule"/>
</dbReference>
<dbReference type="InterPro" id="IPR013785">
    <property type="entry name" value="Aldolase_TIM"/>
</dbReference>
<organism evidence="7 8">
    <name type="scientific">Candidatus Symbiobacter mobilis CR</name>
    <dbReference type="NCBI Taxonomy" id="946483"/>
    <lineage>
        <taxon>Bacteria</taxon>
        <taxon>Pseudomonadati</taxon>
        <taxon>Pseudomonadota</taxon>
        <taxon>Betaproteobacteria</taxon>
        <taxon>Burkholderiales</taxon>
        <taxon>Comamonadaceae</taxon>
    </lineage>
</organism>
<dbReference type="GO" id="GO:0005829">
    <property type="term" value="C:cytosol"/>
    <property type="evidence" value="ECO:0007669"/>
    <property type="project" value="TreeGrafter"/>
</dbReference>
<feature type="binding site" evidence="4">
    <location>
        <position position="25"/>
    </location>
    <ligand>
        <name>3-amino-2-oxopropyl phosphate</name>
        <dbReference type="ChEBI" id="CHEBI:57279"/>
    </ligand>
</feature>
<feature type="active site" description="Proton acceptor" evidence="4">
    <location>
        <position position="50"/>
    </location>
</feature>
<dbReference type="EMBL" id="CP004885">
    <property type="protein sequence ID" value="AGX88576.1"/>
    <property type="molecule type" value="Genomic_DNA"/>
</dbReference>
<feature type="binding site" evidence="4">
    <location>
        <position position="14"/>
    </location>
    <ligand>
        <name>3-amino-2-oxopropyl phosphate</name>
        <dbReference type="ChEBI" id="CHEBI:57279"/>
    </ligand>
</feature>
<feature type="compositionally biased region" description="Basic and acidic residues" evidence="6">
    <location>
        <begin position="276"/>
        <end position="286"/>
    </location>
</feature>
<dbReference type="HAMAP" id="MF_00279">
    <property type="entry name" value="PdxJ"/>
    <property type="match status" value="1"/>
</dbReference>
<dbReference type="NCBIfam" id="TIGR00559">
    <property type="entry name" value="pdxJ"/>
    <property type="match status" value="1"/>
</dbReference>
<dbReference type="eggNOG" id="COG0854">
    <property type="taxonomic scope" value="Bacteria"/>
</dbReference>
<evidence type="ECO:0000256" key="6">
    <source>
        <dbReference type="SAM" id="MobiDB-lite"/>
    </source>
</evidence>
<evidence type="ECO:0000313" key="7">
    <source>
        <dbReference type="EMBL" id="AGX88576.1"/>
    </source>
</evidence>
<dbReference type="NCBIfam" id="NF003626">
    <property type="entry name" value="PRK05265.1-4"/>
    <property type="match status" value="1"/>
</dbReference>
<feature type="active site" description="Proton acceptor" evidence="4">
    <location>
        <position position="81"/>
    </location>
</feature>
<dbReference type="KEGG" id="cbx:Cenrod_2522"/>
<feature type="binding site" evidence="4">
    <location>
        <position position="57"/>
    </location>
    <ligand>
        <name>1-deoxy-D-xylulose 5-phosphate</name>
        <dbReference type="ChEBI" id="CHEBI:57792"/>
    </ligand>
</feature>
<feature type="active site" description="Proton donor" evidence="4">
    <location>
        <position position="207"/>
    </location>
</feature>
<feature type="binding site" evidence="4">
    <location>
        <position position="116"/>
    </location>
    <ligand>
        <name>1-deoxy-D-xylulose 5-phosphate</name>
        <dbReference type="ChEBI" id="CHEBI:57792"/>
    </ligand>
</feature>
<name>U5NAJ0_9BURK</name>
<feature type="binding site" evidence="4">
    <location>
        <position position="208"/>
    </location>
    <ligand>
        <name>3-amino-2-oxopropyl phosphate</name>
        <dbReference type="ChEBI" id="CHEBI:57279"/>
    </ligand>
</feature>
<feature type="binding site" evidence="4">
    <location>
        <begin position="230"/>
        <end position="231"/>
    </location>
    <ligand>
        <name>3-amino-2-oxopropyl phosphate</name>
        <dbReference type="ChEBI" id="CHEBI:57279"/>
    </ligand>
</feature>
<dbReference type="PANTHER" id="PTHR30456:SF0">
    <property type="entry name" value="PYRIDOXINE 5'-PHOSPHATE SYNTHASE"/>
    <property type="match status" value="1"/>
</dbReference>
<sequence>MSSTTLPRTTLSVNLNKVALVRNSRLSGIPSVTHAATLCLQAGAHGITVHPRPDERHIRPSDVVELATLLQDWPQCEFNIEGNPLHNLMDIAEELVRRKLPIHQLTFVPDVVDQRTSDHGWNLVRNAAALAPCIKRARGWGIRVSMFVDPDAEVMPHAHALGADRVELYTEPFAAVHGTPQEARELDRLAQAADAARQCGLNLNAGHDLDRVNLVTLLGRVPQIREVSIGHALIADALEMGYTATVHAYLRSIDEGLRRGMQAPSPPSPSPAGQGELREAASRLAR</sequence>
<evidence type="ECO:0000256" key="5">
    <source>
        <dbReference type="NCBIfam" id="TIGR00559"/>
    </source>
</evidence>
<keyword evidence="8" id="KW-1185">Reference proteome</keyword>
<comment type="pathway">
    <text evidence="4">Cofactor biosynthesis; pyridoxine 5'-phosphate biosynthesis; pyridoxine 5'-phosphate from D-erythrose 4-phosphate: step 5/5.</text>
</comment>
<dbReference type="GO" id="GO:0008615">
    <property type="term" value="P:pyridoxine biosynthetic process"/>
    <property type="evidence" value="ECO:0007669"/>
    <property type="project" value="UniProtKB-UniRule"/>
</dbReference>
<dbReference type="AlphaFoldDB" id="U5NAJ0"/>
<dbReference type="Pfam" id="PF03740">
    <property type="entry name" value="PdxJ"/>
    <property type="match status" value="1"/>
</dbReference>
<dbReference type="InterPro" id="IPR036130">
    <property type="entry name" value="Pyridoxine-5'_phos_synth"/>
</dbReference>
<dbReference type="STRING" id="946483.Cenrod_2522"/>
<comment type="similarity">
    <text evidence="4">Belongs to the PNP synthase family.</text>
</comment>
<accession>U5NAJ0</accession>
<comment type="subunit">
    <text evidence="4">Homooctamer; tetramer of dimers.</text>
</comment>
<reference evidence="7 8" key="1">
    <citation type="journal article" date="2013" name="Genome Biol.">
        <title>Genomic analysis reveals key aspects of prokaryotic symbiosis in the phototrophic consortium "Chlorochromatium aggregatum".</title>
        <authorList>
            <person name="Liu Z."/>
            <person name="Muller J."/>
            <person name="Li T."/>
            <person name="Alvey R.M."/>
            <person name="Vogl K."/>
            <person name="Frigaard N.U."/>
            <person name="Rockwell N.C."/>
            <person name="Boyd E.S."/>
            <person name="Tomsho L.P."/>
            <person name="Schuster S.C."/>
            <person name="Henke P."/>
            <person name="Rohde M."/>
            <person name="Overmann J."/>
            <person name="Bryant D.A."/>
        </authorList>
    </citation>
    <scope>NUCLEOTIDE SEQUENCE [LARGE SCALE GENOMIC DNA]</scope>
    <source>
        <strain evidence="7">CR</strain>
    </source>
</reference>
<keyword evidence="1 4" id="KW-0963">Cytoplasm</keyword>
<dbReference type="Gene3D" id="3.20.20.70">
    <property type="entry name" value="Aldolase class I"/>
    <property type="match status" value="1"/>
</dbReference>
<dbReference type="PANTHER" id="PTHR30456">
    <property type="entry name" value="PYRIDOXINE 5'-PHOSPHATE SYNTHASE"/>
    <property type="match status" value="1"/>
</dbReference>
<gene>
    <name evidence="4 7" type="primary">pdxJ</name>
    <name evidence="7" type="ORF">Cenrod_2522</name>
</gene>
<evidence type="ECO:0000256" key="2">
    <source>
        <dbReference type="ARBA" id="ARBA00022679"/>
    </source>
</evidence>
<evidence type="ECO:0000313" key="8">
    <source>
        <dbReference type="Proteomes" id="UP000017184"/>
    </source>
</evidence>
<comment type="caution">
    <text evidence="4">Lacks conserved residue(s) required for the propagation of feature annotation.</text>
</comment>
<feature type="binding site" evidence="4">
    <location>
        <position position="52"/>
    </location>
    <ligand>
        <name>1-deoxy-D-xylulose 5-phosphate</name>
        <dbReference type="ChEBI" id="CHEBI:57792"/>
    </ligand>
</feature>
<comment type="function">
    <text evidence="4">Catalyzes the complicated ring closure reaction between the two acyclic compounds 1-deoxy-D-xylulose-5-phosphate (DXP) and 3-amino-2-oxopropyl phosphate (1-amino-acetone-3-phosphate or AAP) to form pyridoxine 5'-phosphate (PNP) and inorganic phosphate.</text>
</comment>
<dbReference type="OrthoDB" id="9806590at2"/>
<dbReference type="UniPathway" id="UPA00244">
    <property type="reaction ID" value="UER00313"/>
</dbReference>
<comment type="catalytic activity">
    <reaction evidence="4">
        <text>3-amino-2-oxopropyl phosphate + 1-deoxy-D-xylulose 5-phosphate = pyridoxine 5'-phosphate + phosphate + 2 H2O + H(+)</text>
        <dbReference type="Rhea" id="RHEA:15265"/>
        <dbReference type="ChEBI" id="CHEBI:15377"/>
        <dbReference type="ChEBI" id="CHEBI:15378"/>
        <dbReference type="ChEBI" id="CHEBI:43474"/>
        <dbReference type="ChEBI" id="CHEBI:57279"/>
        <dbReference type="ChEBI" id="CHEBI:57792"/>
        <dbReference type="ChEBI" id="CHEBI:58589"/>
        <dbReference type="EC" id="2.6.99.2"/>
    </reaction>
</comment>